<dbReference type="EMBL" id="KJ513449">
    <property type="protein sequence ID" value="AHZ34646.1"/>
    <property type="molecule type" value="Genomic_RNA"/>
</dbReference>
<dbReference type="InterPro" id="IPR009268">
    <property type="entry name" value="Reo_P9"/>
</dbReference>
<dbReference type="Pfam" id="PF06043">
    <property type="entry name" value="Reo_P9"/>
    <property type="match status" value="1"/>
</dbReference>
<organism evidence="2">
    <name type="scientific">Southern rice black-streaked dwarf virus</name>
    <dbReference type="NCBI Taxonomy" id="519497"/>
    <lineage>
        <taxon>Viruses</taxon>
        <taxon>Riboviria</taxon>
        <taxon>Orthornavirae</taxon>
        <taxon>Duplornaviricota</taxon>
        <taxon>Resentoviricetes</taxon>
        <taxon>Reovirales</taxon>
        <taxon>Spinareoviridae</taxon>
        <taxon>Fijivirus</taxon>
        <taxon>Fijivirus boryzae</taxon>
    </lineage>
</organism>
<reference evidence="2" key="1">
    <citation type="submission" date="2014-02" db="EMBL/GenBank/DDBJ databases">
        <authorList>
            <person name="Wang Z."/>
            <person name="Song B."/>
        </authorList>
    </citation>
    <scope>NUCLEOTIDE SEQUENCE</scope>
    <source>
        <strain evidence="2">DY1</strain>
    </source>
</reference>
<name>A0A024CHN5_9REOV</name>
<protein>
    <recommendedName>
        <fullName evidence="3">Nonstructural protein 9-1</fullName>
    </recommendedName>
</protein>
<proteinExistence type="predicted"/>
<accession>A0A024CHN5</accession>
<feature type="compositionally biased region" description="Basic and acidic residues" evidence="1">
    <location>
        <begin position="137"/>
        <end position="148"/>
    </location>
</feature>
<evidence type="ECO:0000313" key="2">
    <source>
        <dbReference type="EMBL" id="AHZ34646.1"/>
    </source>
</evidence>
<sequence length="347" mass="39867">MADLERRTFGSYKIEELTIRNDQPTRNTNLSLSQSTENRLSTKKIPLLDDGIFELLNYLIDGTNFNKTCYCGFNYSHLPNLERDFNIASLYVRENFEICTDQLDLANYVRQPNISIKSPDFTVCLEYVLKTVVESESSSKDQKDDESQKPTSTDSTKNEQEKKFVEMSLLPLLNRESEESLTEEILEGEGAVVNVLKLFIKGFLMHLGENPNSYDRQLTVEKYRPLLVSIVGYEYLVGTTVPEKKINHIYYQLATFDNYPFDLLRFQLSSLISTPTSILERITKEGLFKIITSSTLRGAPRQTVLFRGINGSESFLNIKRYRRFRTRIVGNADSVIKSDFSSLKLDV</sequence>
<feature type="region of interest" description="Disordered" evidence="1">
    <location>
        <begin position="136"/>
        <end position="161"/>
    </location>
</feature>
<evidence type="ECO:0000256" key="1">
    <source>
        <dbReference type="SAM" id="MobiDB-lite"/>
    </source>
</evidence>
<evidence type="ECO:0008006" key="3">
    <source>
        <dbReference type="Google" id="ProtNLM"/>
    </source>
</evidence>